<protein>
    <submittedName>
        <fullName evidence="2">Uncharacterized protein</fullName>
    </submittedName>
</protein>
<proteinExistence type="predicted"/>
<sequence length="218" mass="24538">MLIEVEEISGAEHTRELQRPVDLPRRKNDTTRLPFVLVKIMSKLDADRSLVYEASPLVVLPERKTSARCALSKWCTRSQPYTSPVLFDDDVLILEDNDGTRSWNRRKKASPKAKSPKTTKYLFENDSENELDLKPDLSSLRSSISNVGTQVGDVGKGKSRSDASTCIDKSPAQEALDAYFSEHPFLDLAGSCGGVAILAILLYHVYYWYIRLIECTQH</sequence>
<feature type="transmembrane region" description="Helical" evidence="1">
    <location>
        <begin position="188"/>
        <end position="209"/>
    </location>
</feature>
<keyword evidence="1" id="KW-1133">Transmembrane helix</keyword>
<keyword evidence="3" id="KW-1185">Reference proteome</keyword>
<gene>
    <name evidence="2" type="primary">Acey_s0077.g1092</name>
    <name evidence="2" type="ORF">Y032_0077g1092</name>
</gene>
<name>A0A016TUA9_9BILA</name>
<reference evidence="3" key="1">
    <citation type="journal article" date="2015" name="Nat. Genet.">
        <title>The genome and transcriptome of the zoonotic hookworm Ancylostoma ceylanicum identify infection-specific gene families.</title>
        <authorList>
            <person name="Schwarz E.M."/>
            <person name="Hu Y."/>
            <person name="Antoshechkin I."/>
            <person name="Miller M.M."/>
            <person name="Sternberg P.W."/>
            <person name="Aroian R.V."/>
        </authorList>
    </citation>
    <scope>NUCLEOTIDE SEQUENCE</scope>
    <source>
        <strain evidence="3">HY135</strain>
    </source>
</reference>
<dbReference type="AlphaFoldDB" id="A0A016TUA9"/>
<organism evidence="2 3">
    <name type="scientific">Ancylostoma ceylanicum</name>
    <dbReference type="NCBI Taxonomy" id="53326"/>
    <lineage>
        <taxon>Eukaryota</taxon>
        <taxon>Metazoa</taxon>
        <taxon>Ecdysozoa</taxon>
        <taxon>Nematoda</taxon>
        <taxon>Chromadorea</taxon>
        <taxon>Rhabditida</taxon>
        <taxon>Rhabditina</taxon>
        <taxon>Rhabditomorpha</taxon>
        <taxon>Strongyloidea</taxon>
        <taxon>Ancylostomatidae</taxon>
        <taxon>Ancylostomatinae</taxon>
        <taxon>Ancylostoma</taxon>
    </lineage>
</organism>
<accession>A0A016TUA9</accession>
<keyword evidence="1" id="KW-0812">Transmembrane</keyword>
<keyword evidence="1" id="KW-0472">Membrane</keyword>
<dbReference type="OrthoDB" id="5872768at2759"/>
<evidence type="ECO:0000256" key="1">
    <source>
        <dbReference type="SAM" id="Phobius"/>
    </source>
</evidence>
<dbReference type="Proteomes" id="UP000024635">
    <property type="component" value="Unassembled WGS sequence"/>
</dbReference>
<evidence type="ECO:0000313" key="3">
    <source>
        <dbReference type="Proteomes" id="UP000024635"/>
    </source>
</evidence>
<comment type="caution">
    <text evidence="2">The sequence shown here is derived from an EMBL/GenBank/DDBJ whole genome shotgun (WGS) entry which is preliminary data.</text>
</comment>
<dbReference type="EMBL" id="JARK01001413">
    <property type="protein sequence ID" value="EYC06217.1"/>
    <property type="molecule type" value="Genomic_DNA"/>
</dbReference>
<evidence type="ECO:0000313" key="2">
    <source>
        <dbReference type="EMBL" id="EYC06217.1"/>
    </source>
</evidence>